<feature type="region of interest" description="Disordered" evidence="1">
    <location>
        <begin position="279"/>
        <end position="319"/>
    </location>
</feature>
<feature type="compositionally biased region" description="Low complexity" evidence="1">
    <location>
        <begin position="279"/>
        <end position="296"/>
    </location>
</feature>
<sequence>MTSSGNNDAILQPSIAVGTEEQEGDFLSTTKTFDFAIVSDDDDDPELDLPSQVTNPPNFTAPSDVQPQVLRPSSQQPTVETLQSLGIKVRDFAYESTLPPIAPVPRVPRQTQPSARPLKRTRGDWEEEEGGPSHSSRPQFGREATNAGTQASSKPESLVRKATEPLEFNPAPASKRAMGRADLSKPVYGSQLPFRTPRCALKTHRTPPRRFSTTPLTSPLFGSPSEEPSQGGSQESELVMTPAGPVSWHIEDTSSIPASQMDTDLMAFVPEEISYSQLGLSPQSSPLATSLSTSTAIRSPVTPSRVSPASQGGGSLESSHVIAQTLNSSRELKRSLKAKTSKISTQTSPRYLLRRRSLLSVHAPTRSRYPHPLTPTKKGSPKGSPQPRCRRLQRPVLTR</sequence>
<feature type="region of interest" description="Disordered" evidence="1">
    <location>
        <begin position="1"/>
        <end position="23"/>
    </location>
</feature>
<dbReference type="GeneID" id="64599346"/>
<dbReference type="AlphaFoldDB" id="A0A9P7J7I1"/>
<dbReference type="Proteomes" id="UP000719766">
    <property type="component" value="Unassembled WGS sequence"/>
</dbReference>
<feature type="compositionally biased region" description="Polar residues" evidence="1">
    <location>
        <begin position="146"/>
        <end position="155"/>
    </location>
</feature>
<organism evidence="2 3">
    <name type="scientific">Suillus plorans</name>
    <dbReference type="NCBI Taxonomy" id="116603"/>
    <lineage>
        <taxon>Eukaryota</taxon>
        <taxon>Fungi</taxon>
        <taxon>Dikarya</taxon>
        <taxon>Basidiomycota</taxon>
        <taxon>Agaricomycotina</taxon>
        <taxon>Agaricomycetes</taxon>
        <taxon>Agaricomycetidae</taxon>
        <taxon>Boletales</taxon>
        <taxon>Suillineae</taxon>
        <taxon>Suillaceae</taxon>
        <taxon>Suillus</taxon>
    </lineage>
</organism>
<accession>A0A9P7J7I1</accession>
<comment type="caution">
    <text evidence="2">The sequence shown here is derived from an EMBL/GenBank/DDBJ whole genome shotgun (WGS) entry which is preliminary data.</text>
</comment>
<dbReference type="OrthoDB" id="3232876at2759"/>
<evidence type="ECO:0000256" key="1">
    <source>
        <dbReference type="SAM" id="MobiDB-lite"/>
    </source>
</evidence>
<proteinExistence type="predicted"/>
<dbReference type="EMBL" id="JABBWE010000002">
    <property type="protein sequence ID" value="KAG1806571.1"/>
    <property type="molecule type" value="Genomic_DNA"/>
</dbReference>
<dbReference type="RefSeq" id="XP_041167042.1">
    <property type="nucleotide sequence ID" value="XM_041305582.1"/>
</dbReference>
<evidence type="ECO:0000313" key="3">
    <source>
        <dbReference type="Proteomes" id="UP000719766"/>
    </source>
</evidence>
<feature type="compositionally biased region" description="Polar residues" evidence="1">
    <location>
        <begin position="51"/>
        <end position="79"/>
    </location>
</feature>
<reference evidence="2" key="1">
    <citation type="journal article" date="2020" name="New Phytol.">
        <title>Comparative genomics reveals dynamic genome evolution in host specialist ectomycorrhizal fungi.</title>
        <authorList>
            <person name="Lofgren L.A."/>
            <person name="Nguyen N.H."/>
            <person name="Vilgalys R."/>
            <person name="Ruytinx J."/>
            <person name="Liao H.L."/>
            <person name="Branco S."/>
            <person name="Kuo A."/>
            <person name="LaButti K."/>
            <person name="Lipzen A."/>
            <person name="Andreopoulos W."/>
            <person name="Pangilinan J."/>
            <person name="Riley R."/>
            <person name="Hundley H."/>
            <person name="Na H."/>
            <person name="Barry K."/>
            <person name="Grigoriev I.V."/>
            <person name="Stajich J.E."/>
            <person name="Kennedy P.G."/>
        </authorList>
    </citation>
    <scope>NUCLEOTIDE SEQUENCE</scope>
    <source>
        <strain evidence="2">S12</strain>
    </source>
</reference>
<name>A0A9P7J7I1_9AGAM</name>
<feature type="region of interest" description="Disordered" evidence="1">
    <location>
        <begin position="333"/>
        <end position="399"/>
    </location>
</feature>
<gene>
    <name evidence="2" type="ORF">HD556DRAFT_1436516</name>
</gene>
<protein>
    <submittedName>
        <fullName evidence="2">Uncharacterized protein</fullName>
    </submittedName>
</protein>
<feature type="region of interest" description="Disordered" evidence="1">
    <location>
        <begin position="38"/>
        <end position="79"/>
    </location>
</feature>
<evidence type="ECO:0000313" key="2">
    <source>
        <dbReference type="EMBL" id="KAG1806571.1"/>
    </source>
</evidence>
<feature type="region of interest" description="Disordered" evidence="1">
    <location>
        <begin position="98"/>
        <end position="239"/>
    </location>
</feature>
<feature type="compositionally biased region" description="Polar residues" evidence="1">
    <location>
        <begin position="301"/>
        <end position="319"/>
    </location>
</feature>
<keyword evidence="3" id="KW-1185">Reference proteome</keyword>
<feature type="compositionally biased region" description="Low complexity" evidence="1">
    <location>
        <begin position="222"/>
        <end position="237"/>
    </location>
</feature>